<accession>A0A2X3B1B5</accession>
<sequence length="333" mass="38283">MKRYELDTYLTKHKPKGALLYGESSFLIELYSKKIARAISDDTSNHHTFYYSEYALPAVLEILSQNSLFGDSSVVILKLGKKLGKKDIAAISQILAQNPTNGIIIEFYQAENKSPIEYSRDFKDFATNFKAAGSADFVEVRFFEPNTNEALDFMRQTAQKLQIKISNQNLLLLLSMQNNDIALAQSELQKFAILDSEVQLTDIERLCYGLCSVDVDELLDCLFAKKEVFLVFEKMLEEGVQDLDIVKEMEEYFYRLFLFFAHARFEGKIEAPKILGFAPPTHIVNAYTTRAQSIKNQNVFLHIFKIFGEWRNKIKYDKTISLQSLIKIQALIR</sequence>
<keyword evidence="3" id="KW-0235">DNA replication</keyword>
<reference evidence="6 7" key="1">
    <citation type="submission" date="2018-06" db="EMBL/GenBank/DDBJ databases">
        <authorList>
            <consortium name="Pathogen Informatics"/>
            <person name="Doyle S."/>
        </authorList>
    </citation>
    <scope>NUCLEOTIDE SEQUENCE [LARGE SCALE GENOMIC DNA]</scope>
    <source>
        <strain evidence="6 7">NCTC13102</strain>
    </source>
</reference>
<name>A0A2X3B1B5_9HELI</name>
<dbReference type="Proteomes" id="UP000250166">
    <property type="component" value="Unassembled WGS sequence"/>
</dbReference>
<dbReference type="RefSeq" id="WP_112058785.1">
    <property type="nucleotide sequence ID" value="NZ_UAWL01000006.1"/>
</dbReference>
<evidence type="ECO:0000256" key="3">
    <source>
        <dbReference type="ARBA" id="ARBA00022705"/>
    </source>
</evidence>
<dbReference type="InterPro" id="IPR005790">
    <property type="entry name" value="DNA_polIII_delta"/>
</dbReference>
<evidence type="ECO:0000313" key="6">
    <source>
        <dbReference type="EMBL" id="SQB99008.1"/>
    </source>
</evidence>
<evidence type="ECO:0000313" key="7">
    <source>
        <dbReference type="Proteomes" id="UP000250166"/>
    </source>
</evidence>
<evidence type="ECO:0000259" key="5">
    <source>
        <dbReference type="Pfam" id="PF06144"/>
    </source>
</evidence>
<dbReference type="PANTHER" id="PTHR34388">
    <property type="entry name" value="DNA POLYMERASE III SUBUNIT DELTA"/>
    <property type="match status" value="1"/>
</dbReference>
<dbReference type="Gene3D" id="3.40.50.300">
    <property type="entry name" value="P-loop containing nucleotide triphosphate hydrolases"/>
    <property type="match status" value="1"/>
</dbReference>
<feature type="domain" description="DNA polymerase III delta N-terminal" evidence="5">
    <location>
        <begin position="19"/>
        <end position="112"/>
    </location>
</feature>
<proteinExistence type="predicted"/>
<dbReference type="Pfam" id="PF06144">
    <property type="entry name" value="DNA_pol3_delta"/>
    <property type="match status" value="1"/>
</dbReference>
<dbReference type="GO" id="GO:0009360">
    <property type="term" value="C:DNA polymerase III complex"/>
    <property type="evidence" value="ECO:0007669"/>
    <property type="project" value="InterPro"/>
</dbReference>
<keyword evidence="4" id="KW-0239">DNA-directed DNA polymerase</keyword>
<organism evidence="6 7">
    <name type="scientific">Helicobacter fennelliae</name>
    <dbReference type="NCBI Taxonomy" id="215"/>
    <lineage>
        <taxon>Bacteria</taxon>
        <taxon>Pseudomonadati</taxon>
        <taxon>Campylobacterota</taxon>
        <taxon>Epsilonproteobacteria</taxon>
        <taxon>Campylobacterales</taxon>
        <taxon>Helicobacteraceae</taxon>
        <taxon>Helicobacter</taxon>
    </lineage>
</organism>
<keyword evidence="1 6" id="KW-0808">Transferase</keyword>
<dbReference type="AlphaFoldDB" id="A0A2X3B1B5"/>
<evidence type="ECO:0000256" key="4">
    <source>
        <dbReference type="ARBA" id="ARBA00022932"/>
    </source>
</evidence>
<dbReference type="GO" id="GO:0003887">
    <property type="term" value="F:DNA-directed DNA polymerase activity"/>
    <property type="evidence" value="ECO:0007669"/>
    <property type="project" value="UniProtKB-KW"/>
</dbReference>
<dbReference type="EC" id="2.7.7.-" evidence="6"/>
<dbReference type="PANTHER" id="PTHR34388:SF1">
    <property type="entry name" value="DNA POLYMERASE III SUBUNIT DELTA"/>
    <property type="match status" value="1"/>
</dbReference>
<gene>
    <name evidence="6" type="ORF">NCTC13102_01481</name>
</gene>
<protein>
    <submittedName>
        <fullName evidence="6">DNA polymerase III subunit delta</fullName>
        <ecNumber evidence="6">2.7.7.-</ecNumber>
    </submittedName>
</protein>
<dbReference type="GO" id="GO:0003677">
    <property type="term" value="F:DNA binding"/>
    <property type="evidence" value="ECO:0007669"/>
    <property type="project" value="InterPro"/>
</dbReference>
<dbReference type="EMBL" id="UAWL01000006">
    <property type="protein sequence ID" value="SQB99008.1"/>
    <property type="molecule type" value="Genomic_DNA"/>
</dbReference>
<dbReference type="InterPro" id="IPR010372">
    <property type="entry name" value="DNA_pol3_delta_N"/>
</dbReference>
<dbReference type="InterPro" id="IPR027417">
    <property type="entry name" value="P-loop_NTPase"/>
</dbReference>
<dbReference type="SUPFAM" id="SSF52540">
    <property type="entry name" value="P-loop containing nucleoside triphosphate hydrolases"/>
    <property type="match status" value="1"/>
</dbReference>
<evidence type="ECO:0000256" key="1">
    <source>
        <dbReference type="ARBA" id="ARBA00022679"/>
    </source>
</evidence>
<evidence type="ECO:0000256" key="2">
    <source>
        <dbReference type="ARBA" id="ARBA00022695"/>
    </source>
</evidence>
<dbReference type="NCBIfam" id="TIGR01128">
    <property type="entry name" value="holA"/>
    <property type="match status" value="1"/>
</dbReference>
<keyword evidence="2 6" id="KW-0548">Nucleotidyltransferase</keyword>
<dbReference type="GO" id="GO:0006261">
    <property type="term" value="P:DNA-templated DNA replication"/>
    <property type="evidence" value="ECO:0007669"/>
    <property type="project" value="TreeGrafter"/>
</dbReference>